<gene>
    <name evidence="2" type="ORF">B9G39_20100</name>
</gene>
<keyword evidence="3" id="KW-1185">Reference proteome</keyword>
<evidence type="ECO:0000259" key="1">
    <source>
        <dbReference type="PROSITE" id="PS51022"/>
    </source>
</evidence>
<organism evidence="2 3">
    <name type="scientific">Zooshikella ganghwensis</name>
    <dbReference type="NCBI Taxonomy" id="202772"/>
    <lineage>
        <taxon>Bacteria</taxon>
        <taxon>Pseudomonadati</taxon>
        <taxon>Pseudomonadota</taxon>
        <taxon>Gammaproteobacteria</taxon>
        <taxon>Oceanospirillales</taxon>
        <taxon>Zooshikellaceae</taxon>
        <taxon>Zooshikella</taxon>
    </lineage>
</organism>
<dbReference type="PROSITE" id="PS51022">
    <property type="entry name" value="L27"/>
    <property type="match status" value="1"/>
</dbReference>
<dbReference type="AlphaFoldDB" id="A0A4P9VPY1"/>
<name>A0A4P9VPY1_9GAMM</name>
<accession>A0A4P9VPY1</accession>
<evidence type="ECO:0000313" key="2">
    <source>
        <dbReference type="EMBL" id="RDH45568.1"/>
    </source>
</evidence>
<comment type="caution">
    <text evidence="2">The sequence shown here is derived from an EMBL/GenBank/DDBJ whole genome shotgun (WGS) entry which is preliminary data.</text>
</comment>
<feature type="domain" description="L27" evidence="1">
    <location>
        <begin position="1"/>
        <end position="19"/>
    </location>
</feature>
<dbReference type="EMBL" id="NDXW01000001">
    <property type="protein sequence ID" value="RDH45568.1"/>
    <property type="molecule type" value="Genomic_DNA"/>
</dbReference>
<protein>
    <recommendedName>
        <fullName evidence="1">L27 domain-containing protein</fullName>
    </recommendedName>
</protein>
<sequence>MHSLLLAQDKMVSYIYRTPVTLMAPSIVYTIKSKRPKCQPLKRYLYIQLTFHYHVTSKLYPARIFLIGKKKPQQCGA</sequence>
<proteinExistence type="predicted"/>
<evidence type="ECO:0000313" key="3">
    <source>
        <dbReference type="Proteomes" id="UP000257039"/>
    </source>
</evidence>
<dbReference type="Proteomes" id="UP000257039">
    <property type="component" value="Unassembled WGS sequence"/>
</dbReference>
<reference evidence="2 3" key="1">
    <citation type="submission" date="2017-04" db="EMBL/GenBank/DDBJ databases">
        <title>Draft genome sequence of Zooshikella ganghwensis VG4 isolated from Red Sea sediments.</title>
        <authorList>
            <person name="Rehman Z."/>
            <person name="Alam I."/>
            <person name="Kamau A."/>
            <person name="Bajic V."/>
            <person name="Leiknes T."/>
        </authorList>
    </citation>
    <scope>NUCLEOTIDE SEQUENCE [LARGE SCALE GENOMIC DNA]</scope>
    <source>
        <strain evidence="2 3">VG4</strain>
    </source>
</reference>
<dbReference type="InterPro" id="IPR004172">
    <property type="entry name" value="L27_dom"/>
</dbReference>